<dbReference type="InterPro" id="IPR029044">
    <property type="entry name" value="Nucleotide-diphossugar_trans"/>
</dbReference>
<gene>
    <name evidence="2" type="ORF">GAYE_SCF47G5906</name>
</gene>
<evidence type="ECO:0000313" key="2">
    <source>
        <dbReference type="EMBL" id="KAK4527972.1"/>
    </source>
</evidence>
<dbReference type="InterPro" id="IPR050834">
    <property type="entry name" value="Glycosyltransf_2"/>
</dbReference>
<accession>A0AAV9IL15</accession>
<evidence type="ECO:0000259" key="1">
    <source>
        <dbReference type="Pfam" id="PF00535"/>
    </source>
</evidence>
<dbReference type="SUPFAM" id="SSF53448">
    <property type="entry name" value="Nucleotide-diphospho-sugar transferases"/>
    <property type="match status" value="1"/>
</dbReference>
<proteinExistence type="predicted"/>
<name>A0AAV9IL15_9RHOD</name>
<dbReference type="EMBL" id="JANCYU010000058">
    <property type="protein sequence ID" value="KAK4527972.1"/>
    <property type="molecule type" value="Genomic_DNA"/>
</dbReference>
<organism evidence="2 3">
    <name type="scientific">Galdieria yellowstonensis</name>
    <dbReference type="NCBI Taxonomy" id="3028027"/>
    <lineage>
        <taxon>Eukaryota</taxon>
        <taxon>Rhodophyta</taxon>
        <taxon>Bangiophyceae</taxon>
        <taxon>Galdieriales</taxon>
        <taxon>Galdieriaceae</taxon>
        <taxon>Galdieria</taxon>
    </lineage>
</organism>
<evidence type="ECO:0000313" key="3">
    <source>
        <dbReference type="Proteomes" id="UP001300502"/>
    </source>
</evidence>
<dbReference type="AlphaFoldDB" id="A0AAV9IL15"/>
<comment type="caution">
    <text evidence="2">The sequence shown here is derived from an EMBL/GenBank/DDBJ whole genome shotgun (WGS) entry which is preliminary data.</text>
</comment>
<dbReference type="PANTHER" id="PTHR43685:SF3">
    <property type="entry name" value="SLR2126 PROTEIN"/>
    <property type="match status" value="1"/>
</dbReference>
<dbReference type="PANTHER" id="PTHR43685">
    <property type="entry name" value="GLYCOSYLTRANSFERASE"/>
    <property type="match status" value="1"/>
</dbReference>
<feature type="domain" description="Glycosyltransferase 2-like" evidence="1">
    <location>
        <begin position="60"/>
        <end position="175"/>
    </location>
</feature>
<dbReference type="Pfam" id="PF00535">
    <property type="entry name" value="Glycos_transf_2"/>
    <property type="match status" value="1"/>
</dbReference>
<dbReference type="Proteomes" id="UP001300502">
    <property type="component" value="Unassembled WGS sequence"/>
</dbReference>
<protein>
    <recommendedName>
        <fullName evidence="1">Glycosyltransferase 2-like domain-containing protein</fullName>
    </recommendedName>
</protein>
<sequence>MALWLFLPLLSFSYDCRISTSNLKQPLIKKFSTSRVARYKYCCLHTSPNVPRSNPSPAISVVVPTYNRADLLFHCLRALDCQQLPLGFEVVVVDDSSTDGTPQLVEQWIHAGHLRHVRLLCLSPNVGPGRARNAGVIVSLGSLLVFVDSDVIVKPGFLLAHWKRHEQNSVGGCLSVGPVYWLDDISQQTSHRFRWWTDASRAFFCTSNAAVEKQLFVQSGMFDADFTKYGWEDLELGERLRNQNIARHFVPQAIAYHWKPAWTTSADLQTSLEQERQRGEMGILFYEKHPTLRVRLMIQFTWFHRCLWLILSLFGLLNEYSVKPLVIWLIQKRQYVLAHLLWSIVRNRVTCEVIFRGWRRKRRRLLVAR</sequence>
<keyword evidence="3" id="KW-1185">Reference proteome</keyword>
<reference evidence="2 3" key="1">
    <citation type="submission" date="2022-07" db="EMBL/GenBank/DDBJ databases">
        <title>Genome-wide signatures of adaptation to extreme environments.</title>
        <authorList>
            <person name="Cho C.H."/>
            <person name="Yoon H.S."/>
        </authorList>
    </citation>
    <scope>NUCLEOTIDE SEQUENCE [LARGE SCALE GENOMIC DNA]</scope>
    <source>
        <strain evidence="2 3">108.79 E11</strain>
    </source>
</reference>
<dbReference type="Gene3D" id="3.90.550.10">
    <property type="entry name" value="Spore Coat Polysaccharide Biosynthesis Protein SpsA, Chain A"/>
    <property type="match status" value="1"/>
</dbReference>
<dbReference type="InterPro" id="IPR001173">
    <property type="entry name" value="Glyco_trans_2-like"/>
</dbReference>